<proteinExistence type="inferred from homology"/>
<evidence type="ECO:0000313" key="10">
    <source>
        <dbReference type="Proteomes" id="UP000823912"/>
    </source>
</evidence>
<dbReference type="Pfam" id="PF00528">
    <property type="entry name" value="BPD_transp_1"/>
    <property type="match status" value="1"/>
</dbReference>
<evidence type="ECO:0000256" key="7">
    <source>
        <dbReference type="RuleBase" id="RU363032"/>
    </source>
</evidence>
<dbReference type="EMBL" id="DVHM01000188">
    <property type="protein sequence ID" value="HIR71809.1"/>
    <property type="molecule type" value="Genomic_DNA"/>
</dbReference>
<dbReference type="PANTHER" id="PTHR43744:SF12">
    <property type="entry name" value="ABC TRANSPORTER PERMEASE PROTEIN MG189-RELATED"/>
    <property type="match status" value="1"/>
</dbReference>
<evidence type="ECO:0000256" key="3">
    <source>
        <dbReference type="ARBA" id="ARBA00022475"/>
    </source>
</evidence>
<dbReference type="InterPro" id="IPR035906">
    <property type="entry name" value="MetI-like_sf"/>
</dbReference>
<feature type="transmembrane region" description="Helical" evidence="7">
    <location>
        <begin position="6"/>
        <end position="25"/>
    </location>
</feature>
<comment type="similarity">
    <text evidence="7">Belongs to the binding-protein-dependent transport system permease family.</text>
</comment>
<dbReference type="Gene3D" id="1.10.3720.10">
    <property type="entry name" value="MetI-like"/>
    <property type="match status" value="1"/>
</dbReference>
<keyword evidence="2 7" id="KW-0813">Transport</keyword>
<keyword evidence="6 7" id="KW-0472">Membrane</keyword>
<name>A0A9D1JC76_9FIRM</name>
<dbReference type="SUPFAM" id="SSF161098">
    <property type="entry name" value="MetI-like"/>
    <property type="match status" value="1"/>
</dbReference>
<evidence type="ECO:0000313" key="9">
    <source>
        <dbReference type="EMBL" id="HIR71809.1"/>
    </source>
</evidence>
<dbReference type="GO" id="GO:0005886">
    <property type="term" value="C:plasma membrane"/>
    <property type="evidence" value="ECO:0007669"/>
    <property type="project" value="UniProtKB-SubCell"/>
</dbReference>
<dbReference type="Proteomes" id="UP000823912">
    <property type="component" value="Unassembled WGS sequence"/>
</dbReference>
<comment type="caution">
    <text evidence="9">The sequence shown here is derived from an EMBL/GenBank/DDBJ whole genome shotgun (WGS) entry which is preliminary data.</text>
</comment>
<evidence type="ECO:0000256" key="2">
    <source>
        <dbReference type="ARBA" id="ARBA00022448"/>
    </source>
</evidence>
<feature type="transmembrane region" description="Helical" evidence="7">
    <location>
        <begin position="32"/>
        <end position="54"/>
    </location>
</feature>
<dbReference type="GO" id="GO:0055085">
    <property type="term" value="P:transmembrane transport"/>
    <property type="evidence" value="ECO:0007669"/>
    <property type="project" value="InterPro"/>
</dbReference>
<feature type="transmembrane region" description="Helical" evidence="7">
    <location>
        <begin position="66"/>
        <end position="86"/>
    </location>
</feature>
<gene>
    <name evidence="9" type="ORF">IAA55_11105</name>
</gene>
<evidence type="ECO:0000259" key="8">
    <source>
        <dbReference type="PROSITE" id="PS50928"/>
    </source>
</evidence>
<sequence>MIYAFGTAFFATLIAIPTGYALARWKSIWMKILFWCCVVLLFLPFQVTMLPQYILLDFAGLLDTRWAILLPGMVSPLPILILWMGNRRVPWEYEDAFLLESSSLFSYFRFVLLPDLGGVAAAAFAITFLLNWNLVDAALIFLKDRALWPLSLVLLEQEGRTRQYYVMLDMLPVLVGMVVLYVLMKKKIRSKCVFG</sequence>
<evidence type="ECO:0000256" key="1">
    <source>
        <dbReference type="ARBA" id="ARBA00004651"/>
    </source>
</evidence>
<evidence type="ECO:0000256" key="4">
    <source>
        <dbReference type="ARBA" id="ARBA00022692"/>
    </source>
</evidence>
<feature type="transmembrane region" description="Helical" evidence="7">
    <location>
        <begin position="107"/>
        <end position="130"/>
    </location>
</feature>
<feature type="transmembrane region" description="Helical" evidence="7">
    <location>
        <begin position="164"/>
        <end position="184"/>
    </location>
</feature>
<dbReference type="PROSITE" id="PS50928">
    <property type="entry name" value="ABC_TM1"/>
    <property type="match status" value="1"/>
</dbReference>
<comment type="subcellular location">
    <subcellularLocation>
        <location evidence="1 7">Cell membrane</location>
        <topology evidence="1 7">Multi-pass membrane protein</topology>
    </subcellularLocation>
</comment>
<evidence type="ECO:0000256" key="6">
    <source>
        <dbReference type="ARBA" id="ARBA00023136"/>
    </source>
</evidence>
<dbReference type="PANTHER" id="PTHR43744">
    <property type="entry name" value="ABC TRANSPORTER PERMEASE PROTEIN MG189-RELATED-RELATED"/>
    <property type="match status" value="1"/>
</dbReference>
<evidence type="ECO:0000256" key="5">
    <source>
        <dbReference type="ARBA" id="ARBA00022989"/>
    </source>
</evidence>
<keyword evidence="4 7" id="KW-0812">Transmembrane</keyword>
<dbReference type="InterPro" id="IPR000515">
    <property type="entry name" value="MetI-like"/>
</dbReference>
<feature type="domain" description="ABC transmembrane type-1" evidence="8">
    <location>
        <begin position="1"/>
        <end position="183"/>
    </location>
</feature>
<keyword evidence="5 7" id="KW-1133">Transmembrane helix</keyword>
<protein>
    <submittedName>
        <fullName evidence="9">Carbohydrate ABC transporter permease</fullName>
    </submittedName>
</protein>
<organism evidence="9 10">
    <name type="scientific">Candidatus Pullilachnospira gallistercoris</name>
    <dbReference type="NCBI Taxonomy" id="2840911"/>
    <lineage>
        <taxon>Bacteria</taxon>
        <taxon>Bacillati</taxon>
        <taxon>Bacillota</taxon>
        <taxon>Clostridia</taxon>
        <taxon>Lachnospirales</taxon>
        <taxon>Lachnospiraceae</taxon>
        <taxon>Lachnospiraceae incertae sedis</taxon>
        <taxon>Candidatus Pullilachnospira</taxon>
    </lineage>
</organism>
<accession>A0A9D1JC76</accession>
<reference evidence="9" key="2">
    <citation type="journal article" date="2021" name="PeerJ">
        <title>Extensive microbial diversity within the chicken gut microbiome revealed by metagenomics and culture.</title>
        <authorList>
            <person name="Gilroy R."/>
            <person name="Ravi A."/>
            <person name="Getino M."/>
            <person name="Pursley I."/>
            <person name="Horton D.L."/>
            <person name="Alikhan N.F."/>
            <person name="Baker D."/>
            <person name="Gharbi K."/>
            <person name="Hall N."/>
            <person name="Watson M."/>
            <person name="Adriaenssens E.M."/>
            <person name="Foster-Nyarko E."/>
            <person name="Jarju S."/>
            <person name="Secka A."/>
            <person name="Antonio M."/>
            <person name="Oren A."/>
            <person name="Chaudhuri R.R."/>
            <person name="La Ragione R."/>
            <person name="Hildebrand F."/>
            <person name="Pallen M.J."/>
        </authorList>
    </citation>
    <scope>NUCLEOTIDE SEQUENCE</scope>
    <source>
        <strain evidence="9">ChiSjej5B23-6657</strain>
    </source>
</reference>
<reference evidence="9" key="1">
    <citation type="submission" date="2020-10" db="EMBL/GenBank/DDBJ databases">
        <authorList>
            <person name="Gilroy R."/>
        </authorList>
    </citation>
    <scope>NUCLEOTIDE SEQUENCE</scope>
    <source>
        <strain evidence="9">ChiSjej5B23-6657</strain>
    </source>
</reference>
<keyword evidence="3" id="KW-1003">Cell membrane</keyword>
<dbReference type="AlphaFoldDB" id="A0A9D1JC76"/>